<dbReference type="GO" id="GO:0031410">
    <property type="term" value="C:cytoplasmic vesicle"/>
    <property type="evidence" value="ECO:0007669"/>
    <property type="project" value="UniProtKB-SubCell"/>
</dbReference>
<feature type="compositionally biased region" description="Basic and acidic residues" evidence="5">
    <location>
        <begin position="67"/>
        <end position="77"/>
    </location>
</feature>
<keyword evidence="4" id="KW-0968">Cytoplasmic vesicle</keyword>
<dbReference type="PANTHER" id="PTHR21514:SF0">
    <property type="entry name" value="AP-4 COMPLEX ACCESSORY SUBUNIT TEPSIN"/>
    <property type="match status" value="1"/>
</dbReference>
<dbReference type="OrthoDB" id="118154at2759"/>
<organism evidence="6 7">
    <name type="scientific">Micromonas commoda (strain RCC299 / NOUM17 / CCMP2709)</name>
    <name type="common">Picoplanktonic green alga</name>
    <dbReference type="NCBI Taxonomy" id="296587"/>
    <lineage>
        <taxon>Eukaryota</taxon>
        <taxon>Viridiplantae</taxon>
        <taxon>Chlorophyta</taxon>
        <taxon>Mamiellophyceae</taxon>
        <taxon>Mamiellales</taxon>
        <taxon>Mamiellaceae</taxon>
        <taxon>Micromonas</taxon>
    </lineage>
</organism>
<feature type="region of interest" description="Disordered" evidence="5">
    <location>
        <begin position="495"/>
        <end position="524"/>
    </location>
</feature>
<comment type="subcellular location">
    <subcellularLocation>
        <location evidence="1">Cytoplasmic vesicle</location>
    </subcellularLocation>
    <subcellularLocation>
        <location evidence="2">Golgi apparatus</location>
    </subcellularLocation>
</comment>
<dbReference type="InterPro" id="IPR008942">
    <property type="entry name" value="ENTH_VHS"/>
</dbReference>
<evidence type="ECO:0008006" key="8">
    <source>
        <dbReference type="Google" id="ProtNLM"/>
    </source>
</evidence>
<feature type="compositionally biased region" description="Gly residues" evidence="5">
    <location>
        <begin position="444"/>
        <end position="453"/>
    </location>
</feature>
<dbReference type="CDD" id="cd03572">
    <property type="entry name" value="ENTH_like_Tepsin"/>
    <property type="match status" value="1"/>
</dbReference>
<dbReference type="InterPro" id="IPR039273">
    <property type="entry name" value="TEPSIN"/>
</dbReference>
<gene>
    <name evidence="6" type="ORF">MICPUN_102358</name>
</gene>
<dbReference type="AlphaFoldDB" id="C1ECG8"/>
<evidence type="ECO:0000256" key="1">
    <source>
        <dbReference type="ARBA" id="ARBA00004541"/>
    </source>
</evidence>
<evidence type="ECO:0000256" key="5">
    <source>
        <dbReference type="SAM" id="MobiDB-lite"/>
    </source>
</evidence>
<feature type="region of interest" description="Disordered" evidence="5">
    <location>
        <begin position="53"/>
        <end position="77"/>
    </location>
</feature>
<evidence type="ECO:0000256" key="3">
    <source>
        <dbReference type="ARBA" id="ARBA00023034"/>
    </source>
</evidence>
<dbReference type="GO" id="GO:0032588">
    <property type="term" value="C:trans-Golgi network membrane"/>
    <property type="evidence" value="ECO:0007669"/>
    <property type="project" value="TreeGrafter"/>
</dbReference>
<feature type="region of interest" description="Disordered" evidence="5">
    <location>
        <begin position="161"/>
        <end position="248"/>
    </location>
</feature>
<dbReference type="RefSeq" id="XP_002504323.1">
    <property type="nucleotide sequence ID" value="XM_002504277.1"/>
</dbReference>
<reference evidence="6 7" key="1">
    <citation type="journal article" date="2009" name="Science">
        <title>Green evolution and dynamic adaptations revealed by genomes of the marine picoeukaryotes Micromonas.</title>
        <authorList>
            <person name="Worden A.Z."/>
            <person name="Lee J.H."/>
            <person name="Mock T."/>
            <person name="Rouze P."/>
            <person name="Simmons M.P."/>
            <person name="Aerts A.L."/>
            <person name="Allen A.E."/>
            <person name="Cuvelier M.L."/>
            <person name="Derelle E."/>
            <person name="Everett M.V."/>
            <person name="Foulon E."/>
            <person name="Grimwood J."/>
            <person name="Gundlach H."/>
            <person name="Henrissat B."/>
            <person name="Napoli C."/>
            <person name="McDonald S.M."/>
            <person name="Parker M.S."/>
            <person name="Rombauts S."/>
            <person name="Salamov A."/>
            <person name="Von Dassow P."/>
            <person name="Badger J.H."/>
            <person name="Coutinho P.M."/>
            <person name="Demir E."/>
            <person name="Dubchak I."/>
            <person name="Gentemann C."/>
            <person name="Eikrem W."/>
            <person name="Gready J.E."/>
            <person name="John U."/>
            <person name="Lanier W."/>
            <person name="Lindquist E.A."/>
            <person name="Lucas S."/>
            <person name="Mayer K.F."/>
            <person name="Moreau H."/>
            <person name="Not F."/>
            <person name="Otillar R."/>
            <person name="Panaud O."/>
            <person name="Pangilinan J."/>
            <person name="Paulsen I."/>
            <person name="Piegu B."/>
            <person name="Poliakov A."/>
            <person name="Robbens S."/>
            <person name="Schmutz J."/>
            <person name="Toulza E."/>
            <person name="Wyss T."/>
            <person name="Zelensky A."/>
            <person name="Zhou K."/>
            <person name="Armbrust E.V."/>
            <person name="Bhattacharya D."/>
            <person name="Goodenough U.W."/>
            <person name="Van de Peer Y."/>
            <person name="Grigoriev I.V."/>
        </authorList>
    </citation>
    <scope>NUCLEOTIDE SEQUENCE [LARGE SCALE GENOMIC DNA]</scope>
    <source>
        <strain evidence="7">RCC299 / NOUM17</strain>
    </source>
</reference>
<protein>
    <recommendedName>
        <fullName evidence="8">ENTH domain-containing protein</fullName>
    </recommendedName>
</protein>
<feature type="compositionally biased region" description="Pro residues" evidence="5">
    <location>
        <begin position="173"/>
        <end position="191"/>
    </location>
</feature>
<feature type="compositionally biased region" description="Low complexity" evidence="5">
    <location>
        <begin position="192"/>
        <end position="209"/>
    </location>
</feature>
<dbReference type="Proteomes" id="UP000002009">
    <property type="component" value="Chromosome 9"/>
</dbReference>
<feature type="region of interest" description="Disordered" evidence="5">
    <location>
        <begin position="444"/>
        <end position="473"/>
    </location>
</feature>
<evidence type="ECO:0000256" key="2">
    <source>
        <dbReference type="ARBA" id="ARBA00004555"/>
    </source>
</evidence>
<dbReference type="KEGG" id="mis:MICPUN_102358"/>
<dbReference type="InParanoid" id="C1ECG8"/>
<evidence type="ECO:0000256" key="4">
    <source>
        <dbReference type="ARBA" id="ARBA00023329"/>
    </source>
</evidence>
<keyword evidence="3" id="KW-0333">Golgi apparatus</keyword>
<proteinExistence type="predicted"/>
<dbReference type="InterPro" id="IPR035802">
    <property type="entry name" value="ENTH/VHS_tepsin"/>
</dbReference>
<dbReference type="Gene3D" id="1.25.40.90">
    <property type="match status" value="1"/>
</dbReference>
<dbReference type="FunCoup" id="C1ECG8">
    <property type="interactions" value="707"/>
</dbReference>
<dbReference type="eggNOG" id="ENOG502QV38">
    <property type="taxonomic scope" value="Eukaryota"/>
</dbReference>
<feature type="compositionally biased region" description="Low complexity" evidence="5">
    <location>
        <begin position="220"/>
        <end position="233"/>
    </location>
</feature>
<accession>C1ECG8</accession>
<evidence type="ECO:0000313" key="7">
    <source>
        <dbReference type="Proteomes" id="UP000002009"/>
    </source>
</evidence>
<name>C1ECG8_MICCC</name>
<dbReference type="PANTHER" id="PTHR21514">
    <property type="entry name" value="AP-4 COMPLEX ACCESSORY SUBUNIT TEPSIN"/>
    <property type="match status" value="1"/>
</dbReference>
<dbReference type="EMBL" id="CP001329">
    <property type="protein sequence ID" value="ACO65581.1"/>
    <property type="molecule type" value="Genomic_DNA"/>
</dbReference>
<feature type="compositionally biased region" description="Polar residues" evidence="5">
    <location>
        <begin position="503"/>
        <end position="524"/>
    </location>
</feature>
<evidence type="ECO:0000313" key="6">
    <source>
        <dbReference type="EMBL" id="ACO65581.1"/>
    </source>
</evidence>
<sequence>MLKTLTGEQIEDTAEHLATRVQHRSPNVKLKALRCVKWLCQRGNEPRFRRAMTKRSGPVRTCVSHTGRPDPQRGDAPHKAVRDMAKETLEAMFANDGSGGGGGGRMEGFGSDTAAHTGAPHASHDVSFDGNEQLGSWGGVAEPTNGFGGDEATAIIGDGPARLNKISGTWGAPEPPRAPPPAPTPSPPPAVPAAAAISNPSQAPAQAPAMRLASRDIWGQPAQQPTRQPARQPAQPPSPPLSPVAAGANAPFTLEGSEEQRRVDALCAGGGVKLAPAVDAMDSFAGACGGLRPEGVAAALAHKIRRGEWREGYRAACVLEHVAKRGGCEAVVRAFASAEADSLDAAAAMGAGSHELLRAKAGEAKAAVAASLGGVANPSTTNAPKVAGGGGVDLFGFMGDGTTPAAAAAAATSFDAYAVAPPPNAPPAVPAAFAPPPDLLGGFGDMSLGGGGAHAPASAPPAPAPGVDPFGGLLGGLSSPPPVVVQTGGAMFGGLDPSMMTAKPNSSRSPSSPTALNGKQSTYQQHKDVKAFDFVSDMLKKK</sequence>
<dbReference type="GeneID" id="8246507"/>
<keyword evidence="7" id="KW-1185">Reference proteome</keyword>